<keyword evidence="5 10" id="KW-0156">Chromatin regulator</keyword>
<reference evidence="13 15" key="1">
    <citation type="journal article" date="2011" name="Science">
        <title>Comparative functional genomics of the fission yeasts.</title>
        <authorList>
            <person name="Rhind N."/>
            <person name="Chen Z."/>
            <person name="Yassour M."/>
            <person name="Thompson D.A."/>
            <person name="Haas B.J."/>
            <person name="Habib N."/>
            <person name="Wapinski I."/>
            <person name="Roy S."/>
            <person name="Lin M.F."/>
            <person name="Heiman D.I."/>
            <person name="Young S.K."/>
            <person name="Furuya K."/>
            <person name="Guo Y."/>
            <person name="Pidoux A."/>
            <person name="Chen H.M."/>
            <person name="Robbertse B."/>
            <person name="Goldberg J.M."/>
            <person name="Aoki K."/>
            <person name="Bayne E.H."/>
            <person name="Berlin A.M."/>
            <person name="Desjardins C.A."/>
            <person name="Dobbs E."/>
            <person name="Dukaj L."/>
            <person name="Fan L."/>
            <person name="FitzGerald M.G."/>
            <person name="French C."/>
            <person name="Gujja S."/>
            <person name="Hansen K."/>
            <person name="Keifenheim D."/>
            <person name="Levin J.Z."/>
            <person name="Mosher R.A."/>
            <person name="Mueller C.A."/>
            <person name="Pfiffner J."/>
            <person name="Priest M."/>
            <person name="Russ C."/>
            <person name="Smialowska A."/>
            <person name="Swoboda P."/>
            <person name="Sykes S.M."/>
            <person name="Vaughn M."/>
            <person name="Vengrova S."/>
            <person name="Yoder R."/>
            <person name="Zeng Q."/>
            <person name="Allshire R."/>
            <person name="Baulcombe D."/>
            <person name="Birren B.W."/>
            <person name="Brown W."/>
            <person name="Ekwall K."/>
            <person name="Kellis M."/>
            <person name="Leatherwood J."/>
            <person name="Levin H."/>
            <person name="Margalit H."/>
            <person name="Martienssen R."/>
            <person name="Nieduszynski C.A."/>
            <person name="Spatafora J.W."/>
            <person name="Friedman N."/>
            <person name="Dalgaard J.Z."/>
            <person name="Baumann P."/>
            <person name="Niki H."/>
            <person name="Regev A."/>
            <person name="Nusbaum C."/>
        </authorList>
    </citation>
    <scope>NUCLEOTIDE SEQUENCE [LARGE SCALE GENOMIC DNA]</scope>
    <source>
        <strain evidence="15">yFS275 / FY16936</strain>
    </source>
</reference>
<dbReference type="STRING" id="402676.B6JX00"/>
<dbReference type="GO" id="GO:0006351">
    <property type="term" value="P:DNA-templated transcription"/>
    <property type="evidence" value="ECO:0007669"/>
    <property type="project" value="InterPro"/>
</dbReference>
<dbReference type="SMART" id="SM00320">
    <property type="entry name" value="WD40"/>
    <property type="match status" value="2"/>
</dbReference>
<dbReference type="PANTHER" id="PTHR13831:SF6">
    <property type="entry name" value="HISTONE TRANSCRIPTION REGULATOR SLM9"/>
    <property type="match status" value="1"/>
</dbReference>
<dbReference type="AlphaFoldDB" id="B6JX00"/>
<feature type="domain" description="Protein HIRA-like C-terminal" evidence="12">
    <location>
        <begin position="531"/>
        <end position="741"/>
    </location>
</feature>
<dbReference type="InterPro" id="IPR015943">
    <property type="entry name" value="WD40/YVTN_repeat-like_dom_sf"/>
</dbReference>
<dbReference type="eggNOG" id="KOG0973">
    <property type="taxonomic scope" value="Eukaryota"/>
</dbReference>
<dbReference type="HOGENOM" id="CLU_350606_0_0_1"/>
<name>B6JX00_SCHJY</name>
<accession>B6JX00</accession>
<dbReference type="GeneID" id="7052017"/>
<dbReference type="OMA" id="SEGWWMI"/>
<dbReference type="JaponicusDB" id="SJAG_00925">
    <property type="gene designation" value="slm9"/>
</dbReference>
<comment type="function">
    <text evidence="10">Required for replication-independent chromatin assembly and for the periodic repression of histone gene transcription during the cell cycle.</text>
</comment>
<dbReference type="PANTHER" id="PTHR13831">
    <property type="entry name" value="MEMBER OF THE HIR1 FAMILY OF WD-REPEAT PROTEINS"/>
    <property type="match status" value="1"/>
</dbReference>
<dbReference type="PROSITE" id="PS50294">
    <property type="entry name" value="WD_REPEATS_REGION"/>
    <property type="match status" value="1"/>
</dbReference>
<dbReference type="InterPro" id="IPR031120">
    <property type="entry name" value="HIR1-like"/>
</dbReference>
<evidence type="ECO:0000256" key="8">
    <source>
        <dbReference type="ARBA" id="ARBA00023242"/>
    </source>
</evidence>
<dbReference type="Pfam" id="PF07569">
    <property type="entry name" value="Hira"/>
    <property type="match status" value="1"/>
</dbReference>
<dbReference type="GO" id="GO:0006355">
    <property type="term" value="P:regulation of DNA-templated transcription"/>
    <property type="evidence" value="ECO:0007669"/>
    <property type="project" value="InterPro"/>
</dbReference>
<evidence type="ECO:0000313" key="14">
    <source>
        <dbReference type="JaponicusDB" id="SJAG_00925"/>
    </source>
</evidence>
<evidence type="ECO:0000256" key="9">
    <source>
        <dbReference type="PROSITE-ProRule" id="PRU00221"/>
    </source>
</evidence>
<evidence type="ECO:0000259" key="12">
    <source>
        <dbReference type="Pfam" id="PF07569"/>
    </source>
</evidence>
<evidence type="ECO:0000256" key="1">
    <source>
        <dbReference type="ARBA" id="ARBA00004123"/>
    </source>
</evidence>
<feature type="region of interest" description="Disordered" evidence="11">
    <location>
        <begin position="142"/>
        <end position="168"/>
    </location>
</feature>
<organism evidence="13 15">
    <name type="scientific">Schizosaccharomyces japonicus (strain yFS275 / FY16936)</name>
    <name type="common">Fission yeast</name>
    <dbReference type="NCBI Taxonomy" id="402676"/>
    <lineage>
        <taxon>Eukaryota</taxon>
        <taxon>Fungi</taxon>
        <taxon>Dikarya</taxon>
        <taxon>Ascomycota</taxon>
        <taxon>Taphrinomycotina</taxon>
        <taxon>Schizosaccharomycetes</taxon>
        <taxon>Schizosaccharomycetales</taxon>
        <taxon>Schizosaccharomycetaceae</taxon>
        <taxon>Schizosaccharomyces</taxon>
    </lineage>
</organism>
<evidence type="ECO:0000256" key="6">
    <source>
        <dbReference type="ARBA" id="ARBA00023015"/>
    </source>
</evidence>
<dbReference type="GO" id="GO:0000417">
    <property type="term" value="C:HIR complex"/>
    <property type="evidence" value="ECO:0000318"/>
    <property type="project" value="GO_Central"/>
</dbReference>
<gene>
    <name evidence="14" type="primary">slm9</name>
    <name evidence="13" type="ORF">SJAG_00925</name>
</gene>
<feature type="repeat" description="WD" evidence="9">
    <location>
        <begin position="194"/>
        <end position="229"/>
    </location>
</feature>
<evidence type="ECO:0000256" key="11">
    <source>
        <dbReference type="SAM" id="MobiDB-lite"/>
    </source>
</evidence>
<dbReference type="InterPro" id="IPR011494">
    <property type="entry name" value="HIRA-like_C"/>
</dbReference>
<keyword evidence="15" id="KW-1185">Reference proteome</keyword>
<sequence length="805" mass="89831">MRIVQPLWIPKDTLNAVSHAGELLAVAGDAGVDIWSTRFVDDAQTPTTTNVETKERYLITRMTYGAAVYCVRFSPDSKWLAVATGTSTYIYKNNQWTEPVQILPYPALDIAWNRLSRVLAIGMKTIHVFLLLQEEDPDVAGTDAKPPVNVPQNAAEKPAVEPSRELKEQHSVASVVAVSEGPHSDRPFVHVKEITGHQSFVCGLTFDPIGLYLASQSHDRTLKIWKLSTFGLEKSIAKPFEDMTLASRFLRLSWSPDGAHIASVNAVNGLSNVIAIVQRDSWSFDINLVGHQGAIECAAFNPHLFNCPFKSPSLPAVRTMARFAYGRPREPTQQLCFTDYPYSNVFVFVFEEDEFGPRMQLPEMPEQPFPVPPPVVHSAEKETVPPVTSKPLPVTAKTTASLDPSTELPSPHVDTSHLPLKRLKRDTNQTHSQPVHATVAETNAQIRLARPCVRPHWTLPAGINGIYLALHNYEKFSCFEVRTDDGNSSFALASSSWKSYLPSSIVLARASKKCISLACEDGVVHIYSPNGRRLLPPLTLASVACWLECENEFVLCITSTGLLYVWNVDTRRAVHPPVALHPLFHVNAHVGEVKRAASIMHVFVTASGNAVVVLSDGNCFSYDASMQTWIRVSEGWWMIGSQYWDTPFATDALSFLERCTDDEIMKQGRGRFLQRVVKASMLRQGYENYETVVSVRHLESRMASAASNAFAKSYHDALILYAKRIAEEGMKEKLEELCRELMGPPGLRRADEVAVQLGTRVWEPTVASLRKRDLLREVLMAVGRQREVQRITSQYVELLDNLEKS</sequence>
<feature type="compositionally biased region" description="Basic and acidic residues" evidence="11">
    <location>
        <begin position="158"/>
        <end position="168"/>
    </location>
</feature>
<evidence type="ECO:0000256" key="2">
    <source>
        <dbReference type="ARBA" id="ARBA00022491"/>
    </source>
</evidence>
<evidence type="ECO:0000256" key="7">
    <source>
        <dbReference type="ARBA" id="ARBA00023163"/>
    </source>
</evidence>
<dbReference type="Pfam" id="PF00400">
    <property type="entry name" value="WD40"/>
    <property type="match status" value="2"/>
</dbReference>
<keyword evidence="8 10" id="KW-0539">Nucleus</keyword>
<evidence type="ECO:0000313" key="13">
    <source>
        <dbReference type="EMBL" id="EEB05901.1"/>
    </source>
</evidence>
<dbReference type="PROSITE" id="PS50082">
    <property type="entry name" value="WD_REPEATS_2"/>
    <property type="match status" value="1"/>
</dbReference>
<evidence type="ECO:0000256" key="4">
    <source>
        <dbReference type="ARBA" id="ARBA00022737"/>
    </source>
</evidence>
<keyword evidence="4 10" id="KW-0677">Repeat</keyword>
<comment type="subcellular location">
    <subcellularLocation>
        <location evidence="1 10">Nucleus</location>
    </subcellularLocation>
</comment>
<dbReference type="SUPFAM" id="SSF69322">
    <property type="entry name" value="Tricorn protease domain 2"/>
    <property type="match status" value="1"/>
</dbReference>
<dbReference type="GO" id="GO:0000785">
    <property type="term" value="C:chromatin"/>
    <property type="evidence" value="ECO:0000318"/>
    <property type="project" value="GO_Central"/>
</dbReference>
<evidence type="ECO:0000256" key="3">
    <source>
        <dbReference type="ARBA" id="ARBA00022574"/>
    </source>
</evidence>
<dbReference type="Proteomes" id="UP000001744">
    <property type="component" value="Unassembled WGS sequence"/>
</dbReference>
<evidence type="ECO:0000256" key="10">
    <source>
        <dbReference type="RuleBase" id="RU364014"/>
    </source>
</evidence>
<comment type="similarity">
    <text evidence="10">Belongs to the WD repeat HIR1 family.</text>
</comment>
<evidence type="ECO:0000256" key="5">
    <source>
        <dbReference type="ARBA" id="ARBA00022853"/>
    </source>
</evidence>
<dbReference type="RefSeq" id="XP_002172194.1">
    <property type="nucleotide sequence ID" value="XM_002172158.1"/>
</dbReference>
<dbReference type="InterPro" id="IPR001680">
    <property type="entry name" value="WD40_rpt"/>
</dbReference>
<dbReference type="GO" id="GO:0005634">
    <property type="term" value="C:nucleus"/>
    <property type="evidence" value="ECO:0007669"/>
    <property type="project" value="UniProtKB-SubCell"/>
</dbReference>
<keyword evidence="2 10" id="KW-0678">Repressor</keyword>
<dbReference type="OrthoDB" id="1741719at2759"/>
<keyword evidence="7 10" id="KW-0804">Transcription</keyword>
<keyword evidence="3 9" id="KW-0853">WD repeat</keyword>
<feature type="region of interest" description="Disordered" evidence="11">
    <location>
        <begin position="384"/>
        <end position="418"/>
    </location>
</feature>
<feature type="compositionally biased region" description="Polar residues" evidence="11">
    <location>
        <begin position="396"/>
        <end position="408"/>
    </location>
</feature>
<dbReference type="GO" id="GO:0006338">
    <property type="term" value="P:chromatin remodeling"/>
    <property type="evidence" value="ECO:0000318"/>
    <property type="project" value="GO_Central"/>
</dbReference>
<protein>
    <recommendedName>
        <fullName evidence="10">Protein HIR</fullName>
    </recommendedName>
</protein>
<proteinExistence type="inferred from homology"/>
<evidence type="ECO:0000313" key="15">
    <source>
        <dbReference type="Proteomes" id="UP000001744"/>
    </source>
</evidence>
<keyword evidence="6 10" id="KW-0805">Transcription regulation</keyword>
<dbReference type="VEuPathDB" id="FungiDB:SJAG_00925"/>
<dbReference type="Gene3D" id="2.130.10.10">
    <property type="entry name" value="YVTN repeat-like/Quinoprotein amine dehydrogenase"/>
    <property type="match status" value="2"/>
</dbReference>
<dbReference type="EMBL" id="KE651166">
    <property type="protein sequence ID" value="EEB05901.1"/>
    <property type="molecule type" value="Genomic_DNA"/>
</dbReference>